<dbReference type="InterPro" id="IPR006840">
    <property type="entry name" value="ChaC"/>
</dbReference>
<dbReference type="PANTHER" id="PTHR12192:SF2">
    <property type="entry name" value="GLUTATHIONE-SPECIFIC GAMMA-GLUTAMYLCYCLOTRANSFERASE 2"/>
    <property type="match status" value="1"/>
</dbReference>
<dbReference type="EMBL" id="SHKO01000001">
    <property type="protein sequence ID" value="RZT99696.1"/>
    <property type="molecule type" value="Genomic_DNA"/>
</dbReference>
<dbReference type="Pfam" id="PF04752">
    <property type="entry name" value="ChaC"/>
    <property type="match status" value="1"/>
</dbReference>
<evidence type="ECO:0000256" key="1">
    <source>
        <dbReference type="ARBA" id="ARBA00012344"/>
    </source>
</evidence>
<comment type="caution">
    <text evidence="3">The sequence shown here is derived from an EMBL/GenBank/DDBJ whole genome shotgun (WGS) entry which is preliminary data.</text>
</comment>
<protein>
    <recommendedName>
        <fullName evidence="1">glutathione-specific gamma-glutamylcyclotransferase</fullName>
        <ecNumber evidence="1">4.3.2.7</ecNumber>
    </recommendedName>
</protein>
<dbReference type="PANTHER" id="PTHR12192">
    <property type="entry name" value="CATION TRANSPORT PROTEIN CHAC-RELATED"/>
    <property type="match status" value="1"/>
</dbReference>
<sequence>MAELIRNPLQKALDHIRQFRLWTDEEVEHSMQQNLAGTDPNNVWVFGYGSLIWRPEFEFQECRLATLHGFHRALCLWSSVNRGTPERPGLVFGLDEGGKCEGKVFKLRPDALEQEFRALWKREMVSGAYIPTWTHCETEQGRVRALAFIMDRENHAYAKDLTFEETLQIILNATGQNGPCPEYVIETAHALSDANIQDHALFKLADTLKKTYPVKPGT</sequence>
<evidence type="ECO:0000313" key="4">
    <source>
        <dbReference type="Proteomes" id="UP000293398"/>
    </source>
</evidence>
<dbReference type="GO" id="GO:0006751">
    <property type="term" value="P:glutathione catabolic process"/>
    <property type="evidence" value="ECO:0007669"/>
    <property type="project" value="InterPro"/>
</dbReference>
<dbReference type="EC" id="4.3.2.7" evidence="1"/>
<evidence type="ECO:0000256" key="2">
    <source>
        <dbReference type="ARBA" id="ARBA00023239"/>
    </source>
</evidence>
<dbReference type="GO" id="GO:0005737">
    <property type="term" value="C:cytoplasm"/>
    <property type="evidence" value="ECO:0007669"/>
    <property type="project" value="TreeGrafter"/>
</dbReference>
<keyword evidence="4" id="KW-1185">Reference proteome</keyword>
<dbReference type="Proteomes" id="UP000293398">
    <property type="component" value="Unassembled WGS sequence"/>
</dbReference>
<dbReference type="InterPro" id="IPR013024">
    <property type="entry name" value="GGCT-like"/>
</dbReference>
<name>A0A4Q7VT04_9BURK</name>
<keyword evidence="2" id="KW-0456">Lyase</keyword>
<proteinExistence type="predicted"/>
<evidence type="ECO:0000313" key="3">
    <source>
        <dbReference type="EMBL" id="RZT99696.1"/>
    </source>
</evidence>
<organism evidence="3 4">
    <name type="scientific">Advenella incenata</name>
    <dbReference type="NCBI Taxonomy" id="267800"/>
    <lineage>
        <taxon>Bacteria</taxon>
        <taxon>Pseudomonadati</taxon>
        <taxon>Pseudomonadota</taxon>
        <taxon>Betaproteobacteria</taxon>
        <taxon>Burkholderiales</taxon>
        <taxon>Alcaligenaceae</taxon>
    </lineage>
</organism>
<accession>A0A4Q7VT04</accession>
<reference evidence="3 4" key="1">
    <citation type="submission" date="2019-02" db="EMBL/GenBank/DDBJ databases">
        <title>Genomic Encyclopedia of Type Strains, Phase IV (KMG-IV): sequencing the most valuable type-strain genomes for metagenomic binning, comparative biology and taxonomic classification.</title>
        <authorList>
            <person name="Goeker M."/>
        </authorList>
    </citation>
    <scope>NUCLEOTIDE SEQUENCE [LARGE SCALE GENOMIC DNA]</scope>
    <source>
        <strain evidence="3 4">DSM 23814</strain>
    </source>
</reference>
<dbReference type="CDD" id="cd06661">
    <property type="entry name" value="GGCT_like"/>
    <property type="match status" value="1"/>
</dbReference>
<dbReference type="SUPFAM" id="SSF110857">
    <property type="entry name" value="Gamma-glutamyl cyclotransferase-like"/>
    <property type="match status" value="1"/>
</dbReference>
<dbReference type="AlphaFoldDB" id="A0A4Q7VT04"/>
<dbReference type="GO" id="GO:0061928">
    <property type="term" value="F:glutathione specific gamma-glutamylcyclotransferase activity"/>
    <property type="evidence" value="ECO:0007669"/>
    <property type="project" value="UniProtKB-EC"/>
</dbReference>
<dbReference type="Gene3D" id="3.10.490.10">
    <property type="entry name" value="Gamma-glutamyl cyclotransferase-like"/>
    <property type="match status" value="1"/>
</dbReference>
<gene>
    <name evidence="3" type="ORF">EV681_1488</name>
</gene>
<dbReference type="InterPro" id="IPR036568">
    <property type="entry name" value="GGCT-like_sf"/>
</dbReference>